<accession>A0A1M7L202</accession>
<protein>
    <recommendedName>
        <fullName evidence="4">Dockerin domain-containing protein</fullName>
    </recommendedName>
</protein>
<evidence type="ECO:0000313" key="2">
    <source>
        <dbReference type="EMBL" id="SHM72011.1"/>
    </source>
</evidence>
<keyword evidence="1" id="KW-0812">Transmembrane</keyword>
<dbReference type="InterPro" id="IPR002105">
    <property type="entry name" value="Dockerin_1_rpt"/>
</dbReference>
<sequence>MSDLKLYKGINNIDDDLIEEADCQKKPIIHHCYGIAASAAAIFIVVGALGIFHTAGSVRKPVFSENDAIIEQSTVEVTTAPYAISGKTTQPPSANTIRTSSVKTTHMASQCTAASTQLPVSYSKTSVLQTNSQPHTQVVSAVAEQTVTISTETTKVEKNDSSIAENYDYEFEGSKIMRKYAAAIAALLVASNPTTVANAQTYEPTARSTYDEEELVYLKELVDKYDLDLDINCDGNIDIFDAYAFYRAENSGNFKKYIPDYIKEKYNAFKGKDLCVEKESYDPETNEKTTDNYYYSFVWYDFVRYLFAYYPVSTDYYNPNYFIENCPDDYHDTIPLDIQKQDIDVWDIVSFKKNKYYVQNDDGSFRTVCADDYKLSNGENKPVTYDYFPDELKYKHEYVEKFDENGNDISYCRYYVYDSSNVYVSPIYEFIDEMRYWIHGIGRDYKMVKDIMEGGYVDADINSDGVFDFDDVVKIAYASYMIFDIDDFDSLYVSQSEYPFNYPTFDNYDPITKEEYYKVLDLCKVAAHYFYNTRFEFIGQYITKYYLTYNEVDDKYFDPLYYEDLGYYVPNPNSYTDYVFANLSYYEQFSIKYGPNSSLNSPELYETPARYNFTASEIDAAFPKYYKNVKTGVLPKPDIDLDGKITVADYNILFNLDTEYFTPYDISYIGTMIKRYPELKVNIGVSQEVRDNFDTNFDFNNNGISADELEVQCMMMYILHDLETQYDNEDKMNKALDLFYAEHPELQYYVIFNDNMEHFNRRHNRGYSGYVFKDEDILNISGSIETVKYYSSYSQISSFDLKGNGDANGDGTVDLSDAVLIMQSLANPSRYGVNGSDDNHITEEGCYRADVDGDGVTNMDALTIQKYLLGLCSIE</sequence>
<dbReference type="EMBL" id="FRCT01000011">
    <property type="protein sequence ID" value="SHM72011.1"/>
    <property type="molecule type" value="Genomic_DNA"/>
</dbReference>
<reference evidence="2 3" key="1">
    <citation type="submission" date="2016-11" db="EMBL/GenBank/DDBJ databases">
        <authorList>
            <person name="Jaros S."/>
            <person name="Januszkiewicz K."/>
            <person name="Wedrychowicz H."/>
        </authorList>
    </citation>
    <scope>NUCLEOTIDE SEQUENCE [LARGE SCALE GENOMIC DNA]</scope>
    <source>
        <strain evidence="2 3">Y1</strain>
    </source>
</reference>
<dbReference type="Proteomes" id="UP000184394">
    <property type="component" value="Unassembled WGS sequence"/>
</dbReference>
<name>A0A1M7L202_RUMFL</name>
<dbReference type="AlphaFoldDB" id="A0A1M7L202"/>
<evidence type="ECO:0000313" key="3">
    <source>
        <dbReference type="Proteomes" id="UP000184394"/>
    </source>
</evidence>
<dbReference type="Gene3D" id="1.10.1330.10">
    <property type="entry name" value="Dockerin domain"/>
    <property type="match status" value="1"/>
</dbReference>
<dbReference type="RefSeq" id="WP_072951587.1">
    <property type="nucleotide sequence ID" value="NZ_FRCT01000011.1"/>
</dbReference>
<organism evidence="2 3">
    <name type="scientific">Ruminococcus flavefaciens</name>
    <dbReference type="NCBI Taxonomy" id="1265"/>
    <lineage>
        <taxon>Bacteria</taxon>
        <taxon>Bacillati</taxon>
        <taxon>Bacillota</taxon>
        <taxon>Clostridia</taxon>
        <taxon>Eubacteriales</taxon>
        <taxon>Oscillospiraceae</taxon>
        <taxon>Ruminococcus</taxon>
    </lineage>
</organism>
<dbReference type="GO" id="GO:0000272">
    <property type="term" value="P:polysaccharide catabolic process"/>
    <property type="evidence" value="ECO:0007669"/>
    <property type="project" value="InterPro"/>
</dbReference>
<keyword evidence="1" id="KW-1133">Transmembrane helix</keyword>
<dbReference type="InterPro" id="IPR036439">
    <property type="entry name" value="Dockerin_dom_sf"/>
</dbReference>
<evidence type="ECO:0000256" key="1">
    <source>
        <dbReference type="SAM" id="Phobius"/>
    </source>
</evidence>
<dbReference type="GO" id="GO:0004553">
    <property type="term" value="F:hydrolase activity, hydrolyzing O-glycosyl compounds"/>
    <property type="evidence" value="ECO:0007669"/>
    <property type="project" value="InterPro"/>
</dbReference>
<gene>
    <name evidence="2" type="ORF">SAMN04487860_11126</name>
</gene>
<dbReference type="CDD" id="cd14256">
    <property type="entry name" value="Dockerin_I"/>
    <property type="match status" value="1"/>
</dbReference>
<evidence type="ECO:0008006" key="4">
    <source>
        <dbReference type="Google" id="ProtNLM"/>
    </source>
</evidence>
<dbReference type="SUPFAM" id="SSF63446">
    <property type="entry name" value="Type I dockerin domain"/>
    <property type="match status" value="1"/>
</dbReference>
<proteinExistence type="predicted"/>
<feature type="transmembrane region" description="Helical" evidence="1">
    <location>
        <begin position="32"/>
        <end position="52"/>
    </location>
</feature>
<dbReference type="OrthoDB" id="1814885at2"/>
<dbReference type="Pfam" id="PF00404">
    <property type="entry name" value="Dockerin_1"/>
    <property type="match status" value="1"/>
</dbReference>
<keyword evidence="1" id="KW-0472">Membrane</keyword>